<dbReference type="Proteomes" id="UP001202479">
    <property type="component" value="Unassembled WGS sequence"/>
</dbReference>
<dbReference type="RefSeq" id="XP_049182881.1">
    <property type="nucleotide sequence ID" value="XM_049325152.1"/>
</dbReference>
<evidence type="ECO:0000313" key="2">
    <source>
        <dbReference type="Proteomes" id="UP001202479"/>
    </source>
</evidence>
<name>A0AAI9X061_9ASCO</name>
<accession>A0AAI9X061</accession>
<dbReference type="EMBL" id="JAHUZD010000016">
    <property type="protein sequence ID" value="KAI3407136.2"/>
    <property type="molecule type" value="Genomic_DNA"/>
</dbReference>
<dbReference type="AlphaFoldDB" id="A0AAI9X061"/>
<dbReference type="GeneID" id="73377655"/>
<protein>
    <submittedName>
        <fullName evidence="1">Uncharacterized protein</fullName>
    </submittedName>
</protein>
<sequence length="419" mass="48578">MLASKLSTKATVSTSVSSPVSISTLRFVARFIWSRQNTTLKRSDDNQQETEILAAALNLLTKKPQKSSPLSYSIDYKPSLFKAVTRGSSTETLPNESPFISEADAAQHISFINSLIRDVNLPSSTMLDINAPKLLNEMNASQLSSYIKSVQNENVLIEIVHLFLIHKRLNLRVLGDVIMHPKLVNLRKLPFNLDEPEKIQGIQGLSVVKLRILLLRKYQMLHQPNKILANLKQNIEEYLSLIKKHQLSAHYERTVWRFAFNYMKQYDQLHYIKVMNNIRTSALIWQASSQERSRQVASWLLMHHGDKLNQLEKIFWKLAQSTDDFQLKRLAIKYKVEELDQSLHKVEELDQSLHKVCYSFINELEKFLINTHHDQSLNSVLDELTNYRAKYIKYVYSKRLDNTGNDDISMQEELTLHRA</sequence>
<comment type="caution">
    <text evidence="1">The sequence shown here is derived from an EMBL/GenBank/DDBJ whole genome shotgun (WGS) entry which is preliminary data.</text>
</comment>
<evidence type="ECO:0000313" key="1">
    <source>
        <dbReference type="EMBL" id="KAI3407136.2"/>
    </source>
</evidence>
<proteinExistence type="predicted"/>
<organism evidence="1 2">
    <name type="scientific">Candida oxycetoniae</name>
    <dbReference type="NCBI Taxonomy" id="497107"/>
    <lineage>
        <taxon>Eukaryota</taxon>
        <taxon>Fungi</taxon>
        <taxon>Dikarya</taxon>
        <taxon>Ascomycota</taxon>
        <taxon>Saccharomycotina</taxon>
        <taxon>Pichiomycetes</taxon>
        <taxon>Debaryomycetaceae</taxon>
        <taxon>Candida/Lodderomyces clade</taxon>
        <taxon>Candida</taxon>
    </lineage>
</organism>
<gene>
    <name evidence="1" type="ORF">KGF56_000038</name>
</gene>
<reference evidence="1" key="1">
    <citation type="journal article" date="2022" name="DNA Res.">
        <title>Genome analysis of five recently described species of the CUG-Ser clade uncovers Candida theae as a new hybrid lineage with pathogenic potential in the Candida parapsilosis species complex.</title>
        <authorList>
            <person name="Mixao V."/>
            <person name="Del Olmo V."/>
            <person name="Hegedusova E."/>
            <person name="Saus E."/>
            <person name="Pryszcz L."/>
            <person name="Cillingova A."/>
            <person name="Nosek J."/>
            <person name="Gabaldon T."/>
        </authorList>
    </citation>
    <scope>NUCLEOTIDE SEQUENCE</scope>
    <source>
        <strain evidence="1">CBS 10844</strain>
    </source>
</reference>
<keyword evidence="2" id="KW-1185">Reference proteome</keyword>